<feature type="domain" description="Reverse transcriptase" evidence="1">
    <location>
        <begin position="1"/>
        <end position="106"/>
    </location>
</feature>
<dbReference type="EMBL" id="OV121135">
    <property type="protein sequence ID" value="CAH0555247.1"/>
    <property type="molecule type" value="Genomic_DNA"/>
</dbReference>
<dbReference type="OrthoDB" id="6771580at2759"/>
<dbReference type="Proteomes" id="UP001154078">
    <property type="component" value="Chromosome 4"/>
</dbReference>
<sequence>MGPLLFLLYINNLFRVKTEEKLLSFADDTTVFYKGTTWESLKTNIEKDFVSIKNWFDHNLLTLNVEKTNFMAFGSYVKSLPQYDTLNFNQFSIKICKTAKFLGITLDPHLRCLISYFKLLKPILSIPQLHTVYDALVESHLRYGILGWGGVYKSILRDLEVAQKRILKIIQGVEITYPTDDLFQESRKMDCRQLYYLNLLLRMFHEKKGF</sequence>
<keyword evidence="3" id="KW-1185">Reference proteome</keyword>
<dbReference type="AlphaFoldDB" id="A0A9P0B6K0"/>
<dbReference type="PANTHER" id="PTHR33332">
    <property type="entry name" value="REVERSE TRANSCRIPTASE DOMAIN-CONTAINING PROTEIN"/>
    <property type="match status" value="1"/>
</dbReference>
<protein>
    <recommendedName>
        <fullName evidence="1">Reverse transcriptase domain-containing protein</fullName>
    </recommendedName>
</protein>
<gene>
    <name evidence="2" type="ORF">MELIAE_LOCUS6661</name>
</gene>
<reference evidence="2" key="1">
    <citation type="submission" date="2021-12" db="EMBL/GenBank/DDBJ databases">
        <authorList>
            <person name="King R."/>
        </authorList>
    </citation>
    <scope>NUCLEOTIDE SEQUENCE</scope>
</reference>
<dbReference type="InterPro" id="IPR000477">
    <property type="entry name" value="RT_dom"/>
</dbReference>
<accession>A0A9P0B6K0</accession>
<feature type="non-terminal residue" evidence="2">
    <location>
        <position position="210"/>
    </location>
</feature>
<name>A0A9P0B6K0_BRAAE</name>
<evidence type="ECO:0000313" key="3">
    <source>
        <dbReference type="Proteomes" id="UP001154078"/>
    </source>
</evidence>
<evidence type="ECO:0000259" key="1">
    <source>
        <dbReference type="Pfam" id="PF00078"/>
    </source>
</evidence>
<organism evidence="2 3">
    <name type="scientific">Brassicogethes aeneus</name>
    <name type="common">Rape pollen beetle</name>
    <name type="synonym">Meligethes aeneus</name>
    <dbReference type="NCBI Taxonomy" id="1431903"/>
    <lineage>
        <taxon>Eukaryota</taxon>
        <taxon>Metazoa</taxon>
        <taxon>Ecdysozoa</taxon>
        <taxon>Arthropoda</taxon>
        <taxon>Hexapoda</taxon>
        <taxon>Insecta</taxon>
        <taxon>Pterygota</taxon>
        <taxon>Neoptera</taxon>
        <taxon>Endopterygota</taxon>
        <taxon>Coleoptera</taxon>
        <taxon>Polyphaga</taxon>
        <taxon>Cucujiformia</taxon>
        <taxon>Nitidulidae</taxon>
        <taxon>Meligethinae</taxon>
        <taxon>Brassicogethes</taxon>
    </lineage>
</organism>
<proteinExistence type="predicted"/>
<dbReference type="Pfam" id="PF00078">
    <property type="entry name" value="RVT_1"/>
    <property type="match status" value="1"/>
</dbReference>
<evidence type="ECO:0000313" key="2">
    <source>
        <dbReference type="EMBL" id="CAH0555247.1"/>
    </source>
</evidence>